<proteinExistence type="predicted"/>
<dbReference type="Proteomes" id="UP001155604">
    <property type="component" value="Unassembled WGS sequence"/>
</dbReference>
<evidence type="ECO:0000259" key="1">
    <source>
        <dbReference type="Pfam" id="PF06938"/>
    </source>
</evidence>
<dbReference type="InterPro" id="IPR023361">
    <property type="entry name" value="DUF1285_beta_roll_sf"/>
</dbReference>
<gene>
    <name evidence="2" type="ORF">NE536_11670</name>
</gene>
<dbReference type="RefSeq" id="WP_261272785.1">
    <property type="nucleotide sequence ID" value="NZ_JAMTCC010000017.1"/>
</dbReference>
<dbReference type="AlphaFoldDB" id="A0A9X2WV50"/>
<dbReference type="InterPro" id="IPR010707">
    <property type="entry name" value="DUF1285"/>
</dbReference>
<name>A0A9X2WV50_9GAMM</name>
<reference evidence="2" key="1">
    <citation type="journal article" date="2023" name="Int. J. Syst. Evol. Microbiol.">
        <title>&lt;i&gt;Shewanella septentrionalis&lt;/i&gt; sp. nov. and &lt;i&gt;Shewanella holmiensis&lt;/i&gt; sp. nov., isolated from Baltic Sea water and sediments.</title>
        <authorList>
            <person name="Martin-Rodriguez A.J."/>
            <person name="Thorell K."/>
            <person name="Joffre E."/>
            <person name="Jensie-Markopoulos S."/>
            <person name="Moore E.R.B."/>
            <person name="Sjoling A."/>
        </authorList>
    </citation>
    <scope>NUCLEOTIDE SEQUENCE</scope>
    <source>
        <strain evidence="2">SP1W3</strain>
    </source>
</reference>
<organism evidence="2 3">
    <name type="scientific">Shewanella septentrionalis</name>
    <dbReference type="NCBI Taxonomy" id="2952223"/>
    <lineage>
        <taxon>Bacteria</taxon>
        <taxon>Pseudomonadati</taxon>
        <taxon>Pseudomonadota</taxon>
        <taxon>Gammaproteobacteria</taxon>
        <taxon>Alteromonadales</taxon>
        <taxon>Shewanellaceae</taxon>
        <taxon>Shewanella</taxon>
    </lineage>
</organism>
<dbReference type="InterPro" id="IPR048341">
    <property type="entry name" value="DUF1285_N"/>
</dbReference>
<dbReference type="Pfam" id="PF06938">
    <property type="entry name" value="DUF1285_N"/>
    <property type="match status" value="1"/>
</dbReference>
<accession>A0A9X2WV50</accession>
<dbReference type="Gene3D" id="3.10.540.10">
    <property type="entry name" value="duf1285 like domain"/>
    <property type="match status" value="1"/>
</dbReference>
<comment type="caution">
    <text evidence="2">The sequence shown here is derived from an EMBL/GenBank/DDBJ whole genome shotgun (WGS) entry which is preliminary data.</text>
</comment>
<dbReference type="EMBL" id="JAMTCC010000017">
    <property type="protein sequence ID" value="MCT7946011.1"/>
    <property type="molecule type" value="Genomic_DNA"/>
</dbReference>
<protein>
    <submittedName>
        <fullName evidence="2">DUF1285 domain-containing protein</fullName>
    </submittedName>
</protein>
<sequence length="157" mass="17795">MEKMTDSIEHTLKQFAADSALTTTTPLCSDIPLFDINALGDWTYLGTSLPAKFAKLFASILHCIDDEYFLITPVEKVRVQVEDAPLLIVDFERAQPHSLLNVSTSIDTLHHNVDIKQMKLTDDSVYLPLERGLWGKLGRACYYNFVNEFNLSDLNEQ</sequence>
<dbReference type="PIRSF" id="PIRSF029557">
    <property type="entry name" value="UCP029557"/>
    <property type="match status" value="1"/>
</dbReference>
<feature type="domain" description="DUF1285" evidence="1">
    <location>
        <begin position="28"/>
        <end position="84"/>
    </location>
</feature>
<evidence type="ECO:0000313" key="3">
    <source>
        <dbReference type="Proteomes" id="UP001155604"/>
    </source>
</evidence>
<keyword evidence="3" id="KW-1185">Reference proteome</keyword>
<dbReference type="Gene3D" id="2.30.270.10">
    <property type="entry name" value="duf1285 protein"/>
    <property type="match status" value="1"/>
</dbReference>
<evidence type="ECO:0000313" key="2">
    <source>
        <dbReference type="EMBL" id="MCT7946011.1"/>
    </source>
</evidence>